<keyword evidence="7" id="KW-0408">Iron</keyword>
<evidence type="ECO:0000256" key="2">
    <source>
        <dbReference type="ARBA" id="ARBA00005179"/>
    </source>
</evidence>
<comment type="similarity">
    <text evidence="3">Belongs to the cytochrome P450 family.</text>
</comment>
<evidence type="ECO:0000256" key="8">
    <source>
        <dbReference type="ARBA" id="ARBA00023033"/>
    </source>
</evidence>
<name>A0A0K6GIA9_9AGAM</name>
<dbReference type="PANTHER" id="PTHR24305">
    <property type="entry name" value="CYTOCHROME P450"/>
    <property type="match status" value="1"/>
</dbReference>
<evidence type="ECO:0000313" key="10">
    <source>
        <dbReference type="Proteomes" id="UP000044841"/>
    </source>
</evidence>
<evidence type="ECO:0000256" key="1">
    <source>
        <dbReference type="ARBA" id="ARBA00001971"/>
    </source>
</evidence>
<dbReference type="Pfam" id="PF00067">
    <property type="entry name" value="p450"/>
    <property type="match status" value="1"/>
</dbReference>
<dbReference type="Proteomes" id="UP000044841">
    <property type="component" value="Unassembled WGS sequence"/>
</dbReference>
<proteinExistence type="inferred from homology"/>
<evidence type="ECO:0000256" key="5">
    <source>
        <dbReference type="ARBA" id="ARBA00022723"/>
    </source>
</evidence>
<keyword evidence="4" id="KW-0349">Heme</keyword>
<dbReference type="Gene3D" id="1.10.630.10">
    <property type="entry name" value="Cytochrome P450"/>
    <property type="match status" value="1"/>
</dbReference>
<dbReference type="PRINTS" id="PR00385">
    <property type="entry name" value="P450"/>
</dbReference>
<protein>
    <submittedName>
        <fullName evidence="9">Putative cytochrome P450 CYP13A5 [Caenorhabditis elegans]</fullName>
    </submittedName>
</protein>
<comment type="cofactor">
    <cofactor evidence="1">
        <name>heme</name>
        <dbReference type="ChEBI" id="CHEBI:30413"/>
    </cofactor>
</comment>
<dbReference type="InterPro" id="IPR036396">
    <property type="entry name" value="Cyt_P450_sf"/>
</dbReference>
<comment type="pathway">
    <text evidence="2">Secondary metabolite biosynthesis.</text>
</comment>
<dbReference type="GO" id="GO:0016705">
    <property type="term" value="F:oxidoreductase activity, acting on paired donors, with incorporation or reduction of molecular oxygen"/>
    <property type="evidence" value="ECO:0007669"/>
    <property type="project" value="InterPro"/>
</dbReference>
<dbReference type="GO" id="GO:0004497">
    <property type="term" value="F:monooxygenase activity"/>
    <property type="evidence" value="ECO:0007669"/>
    <property type="project" value="UniProtKB-KW"/>
</dbReference>
<dbReference type="InterPro" id="IPR050121">
    <property type="entry name" value="Cytochrome_P450_monoxygenase"/>
</dbReference>
<accession>A0A0K6GIA9</accession>
<dbReference type="GO" id="GO:0005506">
    <property type="term" value="F:iron ion binding"/>
    <property type="evidence" value="ECO:0007669"/>
    <property type="project" value="InterPro"/>
</dbReference>
<keyword evidence="10" id="KW-1185">Reference proteome</keyword>
<evidence type="ECO:0000256" key="6">
    <source>
        <dbReference type="ARBA" id="ARBA00023002"/>
    </source>
</evidence>
<dbReference type="SUPFAM" id="SSF48264">
    <property type="entry name" value="Cytochrome P450"/>
    <property type="match status" value="1"/>
</dbReference>
<keyword evidence="6" id="KW-0560">Oxidoreductase</keyword>
<dbReference type="AlphaFoldDB" id="A0A0K6GIA9"/>
<keyword evidence="5" id="KW-0479">Metal-binding</keyword>
<organism evidence="9 10">
    <name type="scientific">Rhizoctonia solani</name>
    <dbReference type="NCBI Taxonomy" id="456999"/>
    <lineage>
        <taxon>Eukaryota</taxon>
        <taxon>Fungi</taxon>
        <taxon>Dikarya</taxon>
        <taxon>Basidiomycota</taxon>
        <taxon>Agaricomycotina</taxon>
        <taxon>Agaricomycetes</taxon>
        <taxon>Cantharellales</taxon>
        <taxon>Ceratobasidiaceae</taxon>
        <taxon>Rhizoctonia</taxon>
    </lineage>
</organism>
<dbReference type="EMBL" id="CYGV01001995">
    <property type="protein sequence ID" value="CUA78357.1"/>
    <property type="molecule type" value="Genomic_DNA"/>
</dbReference>
<evidence type="ECO:0000256" key="3">
    <source>
        <dbReference type="ARBA" id="ARBA00010617"/>
    </source>
</evidence>
<gene>
    <name evidence="9" type="ORF">RSOLAG22IIIB_13095</name>
</gene>
<evidence type="ECO:0000313" key="9">
    <source>
        <dbReference type="EMBL" id="CUA78357.1"/>
    </source>
</evidence>
<reference evidence="9 10" key="1">
    <citation type="submission" date="2015-07" db="EMBL/GenBank/DDBJ databases">
        <authorList>
            <person name="Noorani M."/>
        </authorList>
    </citation>
    <scope>NUCLEOTIDE SEQUENCE [LARGE SCALE GENOMIC DNA]</scope>
    <source>
        <strain evidence="9">BBA 69670</strain>
    </source>
</reference>
<dbReference type="GO" id="GO:0020037">
    <property type="term" value="F:heme binding"/>
    <property type="evidence" value="ECO:0007669"/>
    <property type="project" value="InterPro"/>
</dbReference>
<evidence type="ECO:0000256" key="7">
    <source>
        <dbReference type="ARBA" id="ARBA00023004"/>
    </source>
</evidence>
<sequence>MSTIADNLVDIITSQIQANGTNIEVVDIFKWVNLVALEIIGQAGMGHSFGVLEGKVPDYLGASRDMFPLMMEMWYLQPFLPAMSRVGPPSLRRFVVERIAHRPVQAMKNVVDTMNKTAVEIMRRKRAALENGTLDSEVASGQDIMTALLRQNRVVVSNDQMTDEEILAQVNGLAFAGHDTTSSALSRTISVLSEHQEIQDVLRSEIREAYRLHGKNLNYDQLNSLSYLDAVCRETLRLYAPATFVNRVATKDWTVPLQYPARSEDGKITISSIHIPKDTDIRISLRAANRDKQTWGNDAEEFRPSRWLEPLPKSVTDSRMPGIFSSTMTFLGGPRACPGMKFSQLEMSMKSHSYTKKTGSNFSIYVEIILSTLVSSFKFEPSKHKIKWKNDGIVKPYVQHQDGTTSEVPTMPVQVTILGGSE</sequence>
<keyword evidence="8" id="KW-0503">Monooxygenase</keyword>
<dbReference type="PANTHER" id="PTHR24305:SF166">
    <property type="entry name" value="CYTOCHROME P450 12A4, MITOCHONDRIAL-RELATED"/>
    <property type="match status" value="1"/>
</dbReference>
<dbReference type="InterPro" id="IPR001128">
    <property type="entry name" value="Cyt_P450"/>
</dbReference>
<evidence type="ECO:0000256" key="4">
    <source>
        <dbReference type="ARBA" id="ARBA00022617"/>
    </source>
</evidence>